<gene>
    <name evidence="1" type="ORF">FG476_05485</name>
</gene>
<dbReference type="Proteomes" id="UP000474061">
    <property type="component" value="Unassembled WGS sequence"/>
</dbReference>
<reference evidence="1" key="1">
    <citation type="submission" date="2019-05" db="EMBL/GenBank/DDBJ databases">
        <authorList>
            <person name="Castillo A."/>
            <person name="Giampetruzzi A."/>
            <person name="Landa B."/>
            <person name="Saponari M."/>
            <person name="Almeida R.P.P."/>
            <person name="Moralejo E."/>
            <person name="Marco-Noales E."/>
            <person name="Velasco-Amo M.P."/>
            <person name="Roman-Ecija M."/>
            <person name="Navarro I."/>
            <person name="Monterde A."/>
            <person name="Barbe S."/>
        </authorList>
    </citation>
    <scope>NUCLEOTIDE SEQUENCE</scope>
    <source>
        <strain evidence="1">XYL1981</strain>
    </source>
</reference>
<name>A0A9Q4MJK9_XYLFS</name>
<evidence type="ECO:0000313" key="2">
    <source>
        <dbReference type="Proteomes" id="UP000474061"/>
    </source>
</evidence>
<accession>A0A9Q4MJK9</accession>
<comment type="caution">
    <text evidence="1">The sequence shown here is derived from an EMBL/GenBank/DDBJ whole genome shotgun (WGS) entry which is preliminary data.</text>
</comment>
<proteinExistence type="predicted"/>
<dbReference type="EMBL" id="VDCJ01000340">
    <property type="protein sequence ID" value="MRU23541.1"/>
    <property type="molecule type" value="Genomic_DNA"/>
</dbReference>
<sequence length="71" mass="8375">MQHQERTSTTCLTTWKDFRVAPKTQCHQRRELSCCEIKRIKSDLKHFLKHSTLNTDRPAKITLTYKVATTI</sequence>
<dbReference type="AlphaFoldDB" id="A0A9Q4MJK9"/>
<evidence type="ECO:0000313" key="1">
    <source>
        <dbReference type="EMBL" id="MRU23541.1"/>
    </source>
</evidence>
<reference evidence="1" key="2">
    <citation type="journal article" date="2020" name="Appl. Environ. Microbiol.">
        <title>Multiple intercontinental introductions associated with the emergence of a plant pathogen in Europe.</title>
        <authorList>
            <person name="Landa B.B."/>
            <person name="Castillo A.I."/>
            <person name="Giampetruzzi A."/>
            <person name="Kahn A."/>
            <person name="Roman-Ecija M."/>
            <person name="Velasco-Amo M.P."/>
            <person name="Navas-Cortes J.A."/>
            <person name="Marco-Noales E."/>
            <person name="Barbe S."/>
            <person name="Moralejo E."/>
            <person name="Coletta-Filho H.D."/>
            <person name="Saldarelli P."/>
            <person name="Saponari M."/>
            <person name="Almeida R.P.P."/>
        </authorList>
    </citation>
    <scope>NUCLEOTIDE SEQUENCE</scope>
    <source>
        <strain evidence="1">XYL1981</strain>
    </source>
</reference>
<protein>
    <submittedName>
        <fullName evidence="1">Uncharacterized protein</fullName>
    </submittedName>
</protein>
<organism evidence="1 2">
    <name type="scientific">Xylella fastidiosa subsp. multiplex</name>
    <dbReference type="NCBI Taxonomy" id="644357"/>
    <lineage>
        <taxon>Bacteria</taxon>
        <taxon>Pseudomonadati</taxon>
        <taxon>Pseudomonadota</taxon>
        <taxon>Gammaproteobacteria</taxon>
        <taxon>Lysobacterales</taxon>
        <taxon>Lysobacteraceae</taxon>
        <taxon>Xylella</taxon>
    </lineage>
</organism>